<feature type="transmembrane region" description="Helical" evidence="1">
    <location>
        <begin position="107"/>
        <end position="126"/>
    </location>
</feature>
<dbReference type="EMBL" id="CP149822">
    <property type="protein sequence ID" value="WZN43088.1"/>
    <property type="molecule type" value="Genomic_DNA"/>
</dbReference>
<dbReference type="Proteomes" id="UP001485459">
    <property type="component" value="Chromosome"/>
</dbReference>
<reference evidence="3" key="1">
    <citation type="submission" date="2024-03" db="EMBL/GenBank/DDBJ databases">
        <title>Chitinophaga horti sp. nov., isolated from garden soil.</title>
        <authorList>
            <person name="Lee D.S."/>
            <person name="Han D.M."/>
            <person name="Baek J.H."/>
            <person name="Choi D.G."/>
            <person name="Jeon J.H."/>
            <person name="Jeon C.O."/>
        </authorList>
    </citation>
    <scope>NUCLEOTIDE SEQUENCE [LARGE SCALE GENOMIC DNA]</scope>
    <source>
        <strain evidence="3">GPA1</strain>
    </source>
</reference>
<gene>
    <name evidence="2" type="ORF">WJU16_08585</name>
</gene>
<keyword evidence="1" id="KW-0472">Membrane</keyword>
<evidence type="ECO:0000256" key="1">
    <source>
        <dbReference type="SAM" id="Phobius"/>
    </source>
</evidence>
<keyword evidence="1" id="KW-0812">Transmembrane</keyword>
<accession>A0ABZ2YUD8</accession>
<keyword evidence="1" id="KW-1133">Transmembrane helix</keyword>
<evidence type="ECO:0000313" key="3">
    <source>
        <dbReference type="Proteomes" id="UP001485459"/>
    </source>
</evidence>
<keyword evidence="3" id="KW-1185">Reference proteome</keyword>
<proteinExistence type="predicted"/>
<sequence length="134" mass="15864">MIILYLLIIIISAIPLWITIRYVWLEERIRRHGNATTGTVTYVQTNRYPRGPATDRVYVRYDSRISGQYHTAFFVSKHGKYRSGQAVPVKYLHEKPDKIVVEKERGYWIMLVFTILLMLFVFFAVYKIDEMIKG</sequence>
<organism evidence="2 3">
    <name type="scientific">Chitinophaga pollutisoli</name>
    <dbReference type="NCBI Taxonomy" id="3133966"/>
    <lineage>
        <taxon>Bacteria</taxon>
        <taxon>Pseudomonadati</taxon>
        <taxon>Bacteroidota</taxon>
        <taxon>Chitinophagia</taxon>
        <taxon>Chitinophagales</taxon>
        <taxon>Chitinophagaceae</taxon>
        <taxon>Chitinophaga</taxon>
    </lineage>
</organism>
<evidence type="ECO:0000313" key="2">
    <source>
        <dbReference type="EMBL" id="WZN43088.1"/>
    </source>
</evidence>
<protein>
    <submittedName>
        <fullName evidence="2">DUF3592 domain-containing protein</fullName>
    </submittedName>
</protein>
<dbReference type="RefSeq" id="WP_341837910.1">
    <property type="nucleotide sequence ID" value="NZ_CP149822.1"/>
</dbReference>
<feature type="transmembrane region" description="Helical" evidence="1">
    <location>
        <begin position="6"/>
        <end position="24"/>
    </location>
</feature>
<name>A0ABZ2YUD8_9BACT</name>